<evidence type="ECO:0000259" key="5">
    <source>
        <dbReference type="PROSITE" id="PS51158"/>
    </source>
</evidence>
<dbReference type="GO" id="GO:0004674">
    <property type="term" value="F:protein serine/threonine kinase activity"/>
    <property type="evidence" value="ECO:0007669"/>
    <property type="project" value="UniProtKB-KW"/>
</dbReference>
<feature type="region of interest" description="Disordered" evidence="4">
    <location>
        <begin position="336"/>
        <end position="454"/>
    </location>
</feature>
<dbReference type="AlphaFoldDB" id="A0AAD4C9I4"/>
<dbReference type="GO" id="GO:0005524">
    <property type="term" value="F:ATP binding"/>
    <property type="evidence" value="ECO:0007669"/>
    <property type="project" value="InterPro"/>
</dbReference>
<evidence type="ECO:0000313" key="7">
    <source>
        <dbReference type="Proteomes" id="UP001194468"/>
    </source>
</evidence>
<protein>
    <recommendedName>
        <fullName evidence="5">Alpha-type protein kinase domain-containing protein</fullName>
    </recommendedName>
</protein>
<evidence type="ECO:0000256" key="2">
    <source>
        <dbReference type="ARBA" id="ARBA00022679"/>
    </source>
</evidence>
<keyword evidence="2" id="KW-0808">Transferase</keyword>
<feature type="domain" description="Alpha-type protein kinase" evidence="5">
    <location>
        <begin position="516"/>
        <end position="775"/>
    </location>
</feature>
<sequence>MSLATQFTEDVYAAEDTFCQRSRCQAKILRGEPRHYVRSISDPSQGKYYCSACFQRVQQSPSTITLSNAPNPESIRRSVSAAQSRSTVNPPPVVAMGHSMPSPSFRRSVSATQLRGMGYLPPAVATSRSMPPPPLPPSHPASVSMPGGPDVYVPSARNVLRLPVLSTPTLLPPRSIGYGPQHAYYEASRQHWANRARAPPAETFSLQVSAVYECGSNKKGSIRGNMIGSICEGLKGIDALSTAPDLVATALNTIVPRIQMYCPDFPWRVDEFTVRDAKWVDLSRVSPTQSYFYEDCLQQSSRKMSKGSMVFKKDKQFALFVVIPEAQWEEFENFRDKPDPLRAPSPQRRVRHRRSLQSEASTSTTCQPNPSTSVTTRTHRHQRTISASSSIDQSKQQSDPVLALRSTRTSTSTGADSQNHSLKRYHEKSDSTSSKSDSTPHSPPPKKHVTAAPFVSIDTDELRDALVSGGSANFDVKKDWKHKYEQVEFFPIPTCSLDMLRTRPRFTFSHDDDMPGSGTSSGNDTDNNVETYGGVLRVNVAIKKLLGLGAFKSSQRAQLTVYPLREKGIGSQANHEIVLPLLRPAFGDVSALVYREANIFYWAKALLKHTYDYIDSCISVASDPPPFQIPRLRFVDAGVLLAYSEDVTSLVKGRTVSAMYLAEELIPIRAGEAFVKYIHNDKAEPNIFFDMELDEVAEFLAFTQHVQYITTNKLTYISDYQVHGSLLTDPQILTNPELGKDLFGGGNLRSALINFEDKHACNEFCKWPGFGLSEFGFSDDESDADVQTGS</sequence>
<feature type="compositionally biased region" description="Low complexity" evidence="4">
    <location>
        <begin position="431"/>
        <end position="440"/>
    </location>
</feature>
<dbReference type="Proteomes" id="UP001194468">
    <property type="component" value="Unassembled WGS sequence"/>
</dbReference>
<feature type="region of interest" description="Disordered" evidence="4">
    <location>
        <begin position="508"/>
        <end position="528"/>
    </location>
</feature>
<reference evidence="6" key="1">
    <citation type="submission" date="2019-10" db="EMBL/GenBank/DDBJ databases">
        <authorList>
            <consortium name="DOE Joint Genome Institute"/>
            <person name="Kuo A."/>
            <person name="Miyauchi S."/>
            <person name="Kiss E."/>
            <person name="Drula E."/>
            <person name="Kohler A."/>
            <person name="Sanchez-Garcia M."/>
            <person name="Andreopoulos B."/>
            <person name="Barry K.W."/>
            <person name="Bonito G."/>
            <person name="Buee M."/>
            <person name="Carver A."/>
            <person name="Chen C."/>
            <person name="Cichocki N."/>
            <person name="Clum A."/>
            <person name="Culley D."/>
            <person name="Crous P.W."/>
            <person name="Fauchery L."/>
            <person name="Girlanda M."/>
            <person name="Hayes R."/>
            <person name="Keri Z."/>
            <person name="LaButti K."/>
            <person name="Lipzen A."/>
            <person name="Lombard V."/>
            <person name="Magnuson J."/>
            <person name="Maillard F."/>
            <person name="Morin E."/>
            <person name="Murat C."/>
            <person name="Nolan M."/>
            <person name="Ohm R."/>
            <person name="Pangilinan J."/>
            <person name="Pereira M."/>
            <person name="Perotto S."/>
            <person name="Peter M."/>
            <person name="Riley R."/>
            <person name="Sitrit Y."/>
            <person name="Stielow B."/>
            <person name="Szollosi G."/>
            <person name="Zifcakova L."/>
            <person name="Stursova M."/>
            <person name="Spatafora J.W."/>
            <person name="Tedersoo L."/>
            <person name="Vaario L.-M."/>
            <person name="Yamada A."/>
            <person name="Yan M."/>
            <person name="Wang P."/>
            <person name="Xu J."/>
            <person name="Bruns T."/>
            <person name="Baldrian P."/>
            <person name="Vilgalys R."/>
            <person name="Henrissat B."/>
            <person name="Grigoriev I.V."/>
            <person name="Hibbett D."/>
            <person name="Nagy L.G."/>
            <person name="Martin F.M."/>
        </authorList>
    </citation>
    <scope>NUCLEOTIDE SEQUENCE</scope>
    <source>
        <strain evidence="6">BED1</strain>
    </source>
</reference>
<dbReference type="SUPFAM" id="SSF56112">
    <property type="entry name" value="Protein kinase-like (PK-like)"/>
    <property type="match status" value="1"/>
</dbReference>
<dbReference type="EMBL" id="WHUW01000001">
    <property type="protein sequence ID" value="KAF8452099.1"/>
    <property type="molecule type" value="Genomic_DNA"/>
</dbReference>
<feature type="compositionally biased region" description="Polar residues" evidence="4">
    <location>
        <begin position="357"/>
        <end position="376"/>
    </location>
</feature>
<keyword evidence="7" id="KW-1185">Reference proteome</keyword>
<proteinExistence type="predicted"/>
<dbReference type="PROSITE" id="PS51158">
    <property type="entry name" value="ALPHA_KINASE"/>
    <property type="match status" value="1"/>
</dbReference>
<comment type="caution">
    <text evidence="6">The sequence shown here is derived from an EMBL/GenBank/DDBJ whole genome shotgun (WGS) entry which is preliminary data.</text>
</comment>
<dbReference type="Pfam" id="PF02816">
    <property type="entry name" value="Alpha_kinase"/>
    <property type="match status" value="1"/>
</dbReference>
<reference evidence="6" key="2">
    <citation type="journal article" date="2020" name="Nat. Commun.">
        <title>Large-scale genome sequencing of mycorrhizal fungi provides insights into the early evolution of symbiotic traits.</title>
        <authorList>
            <person name="Miyauchi S."/>
            <person name="Kiss E."/>
            <person name="Kuo A."/>
            <person name="Drula E."/>
            <person name="Kohler A."/>
            <person name="Sanchez-Garcia M."/>
            <person name="Morin E."/>
            <person name="Andreopoulos B."/>
            <person name="Barry K.W."/>
            <person name="Bonito G."/>
            <person name="Buee M."/>
            <person name="Carver A."/>
            <person name="Chen C."/>
            <person name="Cichocki N."/>
            <person name="Clum A."/>
            <person name="Culley D."/>
            <person name="Crous P.W."/>
            <person name="Fauchery L."/>
            <person name="Girlanda M."/>
            <person name="Hayes R.D."/>
            <person name="Keri Z."/>
            <person name="LaButti K."/>
            <person name="Lipzen A."/>
            <person name="Lombard V."/>
            <person name="Magnuson J."/>
            <person name="Maillard F."/>
            <person name="Murat C."/>
            <person name="Nolan M."/>
            <person name="Ohm R.A."/>
            <person name="Pangilinan J."/>
            <person name="Pereira M.F."/>
            <person name="Perotto S."/>
            <person name="Peter M."/>
            <person name="Pfister S."/>
            <person name="Riley R."/>
            <person name="Sitrit Y."/>
            <person name="Stielow J.B."/>
            <person name="Szollosi G."/>
            <person name="Zifcakova L."/>
            <person name="Stursova M."/>
            <person name="Spatafora J.W."/>
            <person name="Tedersoo L."/>
            <person name="Vaario L.M."/>
            <person name="Yamada A."/>
            <person name="Yan M."/>
            <person name="Wang P."/>
            <person name="Xu J."/>
            <person name="Bruns T."/>
            <person name="Baldrian P."/>
            <person name="Vilgalys R."/>
            <person name="Dunand C."/>
            <person name="Henrissat B."/>
            <person name="Grigoriev I.V."/>
            <person name="Hibbett D."/>
            <person name="Nagy L.G."/>
            <person name="Martin F.M."/>
        </authorList>
    </citation>
    <scope>NUCLEOTIDE SEQUENCE</scope>
    <source>
        <strain evidence="6">BED1</strain>
    </source>
</reference>
<feature type="region of interest" description="Disordered" evidence="4">
    <location>
        <begin position="82"/>
        <end position="106"/>
    </location>
</feature>
<dbReference type="InterPro" id="IPR004166">
    <property type="entry name" value="a-kinase_dom"/>
</dbReference>
<evidence type="ECO:0000256" key="4">
    <source>
        <dbReference type="SAM" id="MobiDB-lite"/>
    </source>
</evidence>
<dbReference type="InterPro" id="IPR011009">
    <property type="entry name" value="Kinase-like_dom_sf"/>
</dbReference>
<dbReference type="Gene3D" id="3.20.200.10">
    <property type="entry name" value="MHCK/EF2 kinase"/>
    <property type="match status" value="1"/>
</dbReference>
<feature type="compositionally biased region" description="Low complexity" evidence="4">
    <location>
        <begin position="385"/>
        <end position="413"/>
    </location>
</feature>
<name>A0AAD4C9I4_BOLED</name>
<evidence type="ECO:0000256" key="1">
    <source>
        <dbReference type="ARBA" id="ARBA00022527"/>
    </source>
</evidence>
<accession>A0AAD4C9I4</accession>
<keyword evidence="3" id="KW-0418">Kinase</keyword>
<feature type="compositionally biased region" description="Polar residues" evidence="4">
    <location>
        <begin position="517"/>
        <end position="528"/>
    </location>
</feature>
<gene>
    <name evidence="6" type="ORF">L210DRAFT_3755318</name>
</gene>
<keyword evidence="1" id="KW-0723">Serine/threonine-protein kinase</keyword>
<evidence type="ECO:0000256" key="3">
    <source>
        <dbReference type="ARBA" id="ARBA00022777"/>
    </source>
</evidence>
<evidence type="ECO:0000313" key="6">
    <source>
        <dbReference type="EMBL" id="KAF8452099.1"/>
    </source>
</evidence>
<organism evidence="6 7">
    <name type="scientific">Boletus edulis BED1</name>
    <dbReference type="NCBI Taxonomy" id="1328754"/>
    <lineage>
        <taxon>Eukaryota</taxon>
        <taxon>Fungi</taxon>
        <taxon>Dikarya</taxon>
        <taxon>Basidiomycota</taxon>
        <taxon>Agaricomycotina</taxon>
        <taxon>Agaricomycetes</taxon>
        <taxon>Agaricomycetidae</taxon>
        <taxon>Boletales</taxon>
        <taxon>Boletineae</taxon>
        <taxon>Boletaceae</taxon>
        <taxon>Boletoideae</taxon>
        <taxon>Boletus</taxon>
    </lineage>
</organism>